<dbReference type="Proteomes" id="UP001152531">
    <property type="component" value="Unassembled WGS sequence"/>
</dbReference>
<evidence type="ECO:0000313" key="1">
    <source>
        <dbReference type="EMBL" id="CAH6718719.1"/>
    </source>
</evidence>
<organism evidence="1 2">
    <name type="scientific">[Candida] jaroonii</name>
    <dbReference type="NCBI Taxonomy" id="467808"/>
    <lineage>
        <taxon>Eukaryota</taxon>
        <taxon>Fungi</taxon>
        <taxon>Dikarya</taxon>
        <taxon>Ascomycota</taxon>
        <taxon>Saccharomycotina</taxon>
        <taxon>Pichiomycetes</taxon>
        <taxon>Debaryomycetaceae</taxon>
        <taxon>Yamadazyma</taxon>
    </lineage>
</organism>
<dbReference type="EMBL" id="CALSDN010000001">
    <property type="protein sequence ID" value="CAH6718719.1"/>
    <property type="molecule type" value="Genomic_DNA"/>
</dbReference>
<gene>
    <name evidence="1" type="ORF">CLIB1444_01S13014</name>
</gene>
<proteinExistence type="predicted"/>
<reference evidence="1" key="1">
    <citation type="submission" date="2022-06" db="EMBL/GenBank/DDBJ databases">
        <authorList>
            <person name="Legras J.-L."/>
            <person name="Devillers H."/>
            <person name="Grondin C."/>
        </authorList>
    </citation>
    <scope>NUCLEOTIDE SEQUENCE</scope>
    <source>
        <strain evidence="1">CLIB 1444</strain>
    </source>
</reference>
<sequence>MDYINSTIISLKDLGAIDDTIGDIQKDIDKTKDEVQLKLRKNSFEDGQTTKLVGEIMEKLSDLKEGDVDSCLEKLKSLEGYELTVVKQLMDLYHEKRQLLIDEKFLEQSEVVEQTLINLHSIDPKDFQNAFDDIQNLHCEFVSDGVVLEVKGQFERLFNEKLQAFRGEVENELKEFLKKKNWLSNSFKVETLDSNDLKFINSRVSQLVDLQSINNTPTYPDTWWAIDILLQPFFLRFDYHFNTKRNTNKISKPEWVFNFVEEFLSKNQKVFELSVNQSFKSTKKIMIYQVITSVFVPLRKKIINSVNVLNENIESFADDETNYDKTGRLLSHLIFELTSFDQRIRNNYKFNPYANDEVPTKKWMGLTSDILLHGDKERLGTSNWLIFENRLANNRFESEIINDENGLKIDMDFKNELEICKPTYSALNFVKLFDNLTSHYQTMKMVKFQLKYVSTIQLNLLDKYCKFLNGRLSKFDELYNSSRVLNLIPGSMDNTSKSESKVSESLKGLTMLTEIYCSTRFLIHSMDQWSEELIFIQLWNAYKSVATKKYNKDANIFDSTIDDYKKLSDNIKSRYESFFAKGLRDNLKEYINSSEWDLFQTKDNSLHFIPLTTNLPVYLNYIKSCISSLEYYEIVNGIVSSICDLWYEYIITNNKFNKLGSEQLQEDFEFILNRLKHELLIDHGDILSTANNHQLMKINQSIEILQRFDPVFSKNLLNSYNDETIRGEFSHHLNHLQNHEIKEILFRII</sequence>
<name>A0ACA9Y1J4_9ASCO</name>
<evidence type="ECO:0000313" key="2">
    <source>
        <dbReference type="Proteomes" id="UP001152531"/>
    </source>
</evidence>
<comment type="caution">
    <text evidence="1">The sequence shown here is derived from an EMBL/GenBank/DDBJ whole genome shotgun (WGS) entry which is preliminary data.</text>
</comment>
<accession>A0ACA9Y1J4</accession>
<keyword evidence="2" id="KW-1185">Reference proteome</keyword>
<protein>
    <submittedName>
        <fullName evidence="1">Protein transport protein Tip20p</fullName>
    </submittedName>
</protein>